<organism evidence="3 4">
    <name type="scientific">Chlamydomonas eustigma</name>
    <dbReference type="NCBI Taxonomy" id="1157962"/>
    <lineage>
        <taxon>Eukaryota</taxon>
        <taxon>Viridiplantae</taxon>
        <taxon>Chlorophyta</taxon>
        <taxon>core chlorophytes</taxon>
        <taxon>Chlorophyceae</taxon>
        <taxon>CS clade</taxon>
        <taxon>Chlamydomonadales</taxon>
        <taxon>Chlamydomonadaceae</taxon>
        <taxon>Chlamydomonas</taxon>
    </lineage>
</organism>
<dbReference type="SUPFAM" id="SSF56300">
    <property type="entry name" value="Metallo-dependent phosphatases"/>
    <property type="match status" value="1"/>
</dbReference>
<dbReference type="Gene3D" id="3.60.21.10">
    <property type="match status" value="1"/>
</dbReference>
<dbReference type="Proteomes" id="UP000232323">
    <property type="component" value="Unassembled WGS sequence"/>
</dbReference>
<feature type="chain" id="PRO_5012219609" description="Calcineurin-like phosphoesterase domain-containing protein" evidence="1">
    <location>
        <begin position="22"/>
        <end position="399"/>
    </location>
</feature>
<dbReference type="OrthoDB" id="567558at2759"/>
<dbReference type="InterPro" id="IPR029052">
    <property type="entry name" value="Metallo-depent_PP-like"/>
</dbReference>
<dbReference type="GO" id="GO:0016787">
    <property type="term" value="F:hydrolase activity"/>
    <property type="evidence" value="ECO:0007669"/>
    <property type="project" value="InterPro"/>
</dbReference>
<dbReference type="Pfam" id="PF00149">
    <property type="entry name" value="Metallophos"/>
    <property type="match status" value="1"/>
</dbReference>
<gene>
    <name evidence="3" type="ORF">CEUSTIGMA_g9485.t1</name>
</gene>
<name>A0A250XG55_9CHLO</name>
<evidence type="ECO:0000313" key="4">
    <source>
        <dbReference type="Proteomes" id="UP000232323"/>
    </source>
</evidence>
<evidence type="ECO:0000313" key="3">
    <source>
        <dbReference type="EMBL" id="GAX82057.1"/>
    </source>
</evidence>
<dbReference type="EMBL" id="BEGY01000074">
    <property type="protein sequence ID" value="GAX82057.1"/>
    <property type="molecule type" value="Genomic_DNA"/>
</dbReference>
<accession>A0A250XG55</accession>
<evidence type="ECO:0000259" key="2">
    <source>
        <dbReference type="Pfam" id="PF00149"/>
    </source>
</evidence>
<dbReference type="AlphaFoldDB" id="A0A250XG55"/>
<reference evidence="3 4" key="1">
    <citation type="submission" date="2017-08" db="EMBL/GenBank/DDBJ databases">
        <title>Acidophilic green algal genome provides insights into adaptation to an acidic environment.</title>
        <authorList>
            <person name="Hirooka S."/>
            <person name="Hirose Y."/>
            <person name="Kanesaki Y."/>
            <person name="Higuchi S."/>
            <person name="Fujiwara T."/>
            <person name="Onuma R."/>
            <person name="Era A."/>
            <person name="Ohbayashi R."/>
            <person name="Uzuka A."/>
            <person name="Nozaki H."/>
            <person name="Yoshikawa H."/>
            <person name="Miyagishima S.Y."/>
        </authorList>
    </citation>
    <scope>NUCLEOTIDE SEQUENCE [LARGE SCALE GENOMIC DNA]</scope>
    <source>
        <strain evidence="3 4">NIES-2499</strain>
    </source>
</reference>
<dbReference type="InterPro" id="IPR004843">
    <property type="entry name" value="Calcineurin-like_PHP"/>
</dbReference>
<proteinExistence type="predicted"/>
<comment type="caution">
    <text evidence="3">The sequence shown here is derived from an EMBL/GenBank/DDBJ whole genome shotgun (WGS) entry which is preliminary data.</text>
</comment>
<sequence length="399" mass="44707">MHPLNMLLQLLFYICICTVEAKVVTFLIGSDTHIGVNSTHGSTAARNSQAILEMLKTQGMEWPLQLGTGQVQPLSGLVLTGDLINDGSDVSKCTSQWNQWESVYGMSLRQDSSLLPIFEGFGNHDGGNTSAEHECNIVRRAVQLRNTLRSSRIRNISPGTLHYSWDWDELHLVHLNLYPGEEHEFAQEWMHGSWQYPEYSRSFLEADLAENVGDSERPICIFFHYGFDGYWSQLWWTDHERALFLETVSKYNVLAIFVGHTHVAMTYQWEGIDIVNSPSTVQGNDKGPLPPSFMVAELNFDSGVFRVAQREGSGWGAVTLLKNVSKAKGDAALQVDRKKCNGRQHNGAWKDGSEVFISNSQANLALNKPCSSPDAKILDSAVQEAIKLDNLIERVESYI</sequence>
<keyword evidence="1" id="KW-0732">Signal</keyword>
<protein>
    <recommendedName>
        <fullName evidence="2">Calcineurin-like phosphoesterase domain-containing protein</fullName>
    </recommendedName>
</protein>
<evidence type="ECO:0000256" key="1">
    <source>
        <dbReference type="SAM" id="SignalP"/>
    </source>
</evidence>
<feature type="signal peptide" evidence="1">
    <location>
        <begin position="1"/>
        <end position="21"/>
    </location>
</feature>
<keyword evidence="4" id="KW-1185">Reference proteome</keyword>
<feature type="domain" description="Calcineurin-like phosphoesterase" evidence="2">
    <location>
        <begin position="26"/>
        <end position="263"/>
    </location>
</feature>